<evidence type="ECO:0000256" key="4">
    <source>
        <dbReference type="SAM" id="MobiDB-lite"/>
    </source>
</evidence>
<dbReference type="Proteomes" id="UP000238954">
    <property type="component" value="Chromosome"/>
</dbReference>
<proteinExistence type="predicted"/>
<feature type="compositionally biased region" description="Polar residues" evidence="4">
    <location>
        <begin position="16"/>
        <end position="27"/>
    </location>
</feature>
<dbReference type="Pfam" id="PF12802">
    <property type="entry name" value="MarR_2"/>
    <property type="match status" value="1"/>
</dbReference>
<reference evidence="7" key="1">
    <citation type="submission" date="2017-11" db="EMBL/GenBank/DDBJ databases">
        <title>The complete genome sequence of Sphingopyxis pomeranensis sp. nov. strain WS5A3p.</title>
        <authorList>
            <person name="Kaminski M.A."/>
        </authorList>
    </citation>
    <scope>NUCLEOTIDE SEQUENCE [LARGE SCALE GENOMIC DNA]</scope>
    <source>
        <strain evidence="7">WS5A3p</strain>
    </source>
</reference>
<keyword evidence="3" id="KW-0804">Transcription</keyword>
<comment type="caution">
    <text evidence="6">The sequence shown here is derived from an EMBL/GenBank/DDBJ whole genome shotgun (WGS) entry which is preliminary data.</text>
</comment>
<dbReference type="SMART" id="SM00347">
    <property type="entry name" value="HTH_MARR"/>
    <property type="match status" value="1"/>
</dbReference>
<sequence>MTKQASATRAVDETENVPNSSAGTQRSAGVAQLAPERSIAFQIRRAHLAFSRLLETRLARHGVKNGYWYYLRALGLRENVTPKYLSEATKATETTTVALLKGMTKEGLVARSKDTVDRRQVFISLTNKGRSLASTVTPYATELNDVATAGISKRDIEICLSVLSRMANNLEESLKNGGAEDGS</sequence>
<evidence type="ECO:0000256" key="1">
    <source>
        <dbReference type="ARBA" id="ARBA00023015"/>
    </source>
</evidence>
<protein>
    <submittedName>
        <fullName evidence="6">MarR family transcriptional regulator</fullName>
    </submittedName>
</protein>
<dbReference type="OrthoDB" id="511972at2"/>
<dbReference type="InterPro" id="IPR036388">
    <property type="entry name" value="WH-like_DNA-bd_sf"/>
</dbReference>
<dbReference type="PANTHER" id="PTHR42756:SF1">
    <property type="entry name" value="TRANSCRIPTIONAL REPRESSOR OF EMRAB OPERON"/>
    <property type="match status" value="1"/>
</dbReference>
<dbReference type="InterPro" id="IPR036390">
    <property type="entry name" value="WH_DNA-bd_sf"/>
</dbReference>
<keyword evidence="1" id="KW-0805">Transcription regulation</keyword>
<dbReference type="PROSITE" id="PS50995">
    <property type="entry name" value="HTH_MARR_2"/>
    <property type="match status" value="1"/>
</dbReference>
<dbReference type="GO" id="GO:0003677">
    <property type="term" value="F:DNA binding"/>
    <property type="evidence" value="ECO:0007669"/>
    <property type="project" value="UniProtKB-KW"/>
</dbReference>
<organism evidence="6 7">
    <name type="scientific">Sphingopyxis lindanitolerans</name>
    <dbReference type="NCBI Taxonomy" id="2054227"/>
    <lineage>
        <taxon>Bacteria</taxon>
        <taxon>Pseudomonadati</taxon>
        <taxon>Pseudomonadota</taxon>
        <taxon>Alphaproteobacteria</taxon>
        <taxon>Sphingomonadales</taxon>
        <taxon>Sphingomonadaceae</taxon>
        <taxon>Sphingopyxis</taxon>
    </lineage>
</organism>
<evidence type="ECO:0000256" key="3">
    <source>
        <dbReference type="ARBA" id="ARBA00023163"/>
    </source>
</evidence>
<name>A0A2S8B443_9SPHN</name>
<feature type="domain" description="HTH marR-type" evidence="5">
    <location>
        <begin position="36"/>
        <end position="168"/>
    </location>
</feature>
<accession>A0A2S8B443</accession>
<dbReference type="PRINTS" id="PR00598">
    <property type="entry name" value="HTHMARR"/>
</dbReference>
<feature type="region of interest" description="Disordered" evidence="4">
    <location>
        <begin position="1"/>
        <end position="29"/>
    </location>
</feature>
<dbReference type="SUPFAM" id="SSF46785">
    <property type="entry name" value="Winged helix' DNA-binding domain"/>
    <property type="match status" value="1"/>
</dbReference>
<evidence type="ECO:0000256" key="2">
    <source>
        <dbReference type="ARBA" id="ARBA00023125"/>
    </source>
</evidence>
<evidence type="ECO:0000313" key="6">
    <source>
        <dbReference type="EMBL" id="PQM27174.1"/>
    </source>
</evidence>
<keyword evidence="2" id="KW-0238">DNA-binding</keyword>
<evidence type="ECO:0000259" key="5">
    <source>
        <dbReference type="PROSITE" id="PS50995"/>
    </source>
</evidence>
<dbReference type="InterPro" id="IPR000835">
    <property type="entry name" value="HTH_MarR-typ"/>
</dbReference>
<dbReference type="GO" id="GO:0003700">
    <property type="term" value="F:DNA-binding transcription factor activity"/>
    <property type="evidence" value="ECO:0007669"/>
    <property type="project" value="InterPro"/>
</dbReference>
<evidence type="ECO:0000313" key="7">
    <source>
        <dbReference type="Proteomes" id="UP000238954"/>
    </source>
</evidence>
<dbReference type="EMBL" id="PHFW01000003">
    <property type="protein sequence ID" value="PQM27174.1"/>
    <property type="molecule type" value="Genomic_DNA"/>
</dbReference>
<dbReference type="PANTHER" id="PTHR42756">
    <property type="entry name" value="TRANSCRIPTIONAL REGULATOR, MARR"/>
    <property type="match status" value="1"/>
</dbReference>
<keyword evidence="7" id="KW-1185">Reference proteome</keyword>
<gene>
    <name evidence="6" type="ORF">CVO77_13015</name>
</gene>
<dbReference type="Gene3D" id="1.10.10.10">
    <property type="entry name" value="Winged helix-like DNA-binding domain superfamily/Winged helix DNA-binding domain"/>
    <property type="match status" value="1"/>
</dbReference>
<dbReference type="AlphaFoldDB" id="A0A2S8B443"/>